<evidence type="ECO:0000256" key="2">
    <source>
        <dbReference type="ARBA" id="ARBA00022679"/>
    </source>
</evidence>
<evidence type="ECO:0000256" key="4">
    <source>
        <dbReference type="ARBA" id="ARBA00022777"/>
    </source>
</evidence>
<dbReference type="InterPro" id="IPR018936">
    <property type="entry name" value="PI3/4_kinase_CS"/>
</dbReference>
<evidence type="ECO:0000256" key="7">
    <source>
        <dbReference type="RuleBase" id="RU367084"/>
    </source>
</evidence>
<protein>
    <recommendedName>
        <fullName evidence="7">Phosphatidylinositol 4-kinase</fullName>
        <ecNumber evidence="7">2.7.1.67</ecNumber>
    </recommendedName>
</protein>
<name>A0A066VPU3_TILAU</name>
<evidence type="ECO:0000313" key="10">
    <source>
        <dbReference type="EMBL" id="KDN40610.1"/>
    </source>
</evidence>
<evidence type="ECO:0000256" key="1">
    <source>
        <dbReference type="ARBA" id="ARBA00022475"/>
    </source>
</evidence>
<dbReference type="PROSITE" id="PS00916">
    <property type="entry name" value="PI3_4_KINASE_2"/>
    <property type="match status" value="1"/>
</dbReference>
<dbReference type="GO" id="GO:0007030">
    <property type="term" value="P:Golgi organization"/>
    <property type="evidence" value="ECO:0007669"/>
    <property type="project" value="TreeGrafter"/>
</dbReference>
<dbReference type="GO" id="GO:0004430">
    <property type="term" value="F:1-phosphatidylinositol 4-kinase activity"/>
    <property type="evidence" value="ECO:0007669"/>
    <property type="project" value="UniProtKB-UniRule"/>
</dbReference>
<dbReference type="InterPro" id="IPR000403">
    <property type="entry name" value="PI3/4_kinase_cat_dom"/>
</dbReference>
<evidence type="ECO:0000256" key="3">
    <source>
        <dbReference type="ARBA" id="ARBA00022741"/>
    </source>
</evidence>
<proteinExistence type="inferred from homology"/>
<evidence type="ECO:0000256" key="5">
    <source>
        <dbReference type="ARBA" id="ARBA00022840"/>
    </source>
</evidence>
<dbReference type="EC" id="2.7.1.67" evidence="7"/>
<dbReference type="GO" id="GO:0005886">
    <property type="term" value="C:plasma membrane"/>
    <property type="evidence" value="ECO:0007669"/>
    <property type="project" value="UniProtKB-SubCell"/>
</dbReference>
<dbReference type="GO" id="GO:0007032">
    <property type="term" value="P:endosome organization"/>
    <property type="evidence" value="ECO:0007669"/>
    <property type="project" value="TreeGrafter"/>
</dbReference>
<dbReference type="Pfam" id="PF00454">
    <property type="entry name" value="PI3_PI4_kinase"/>
    <property type="match status" value="1"/>
</dbReference>
<feature type="compositionally biased region" description="Polar residues" evidence="8">
    <location>
        <begin position="1"/>
        <end position="13"/>
    </location>
</feature>
<feature type="region of interest" description="Disordered" evidence="8">
    <location>
        <begin position="1"/>
        <end position="27"/>
    </location>
</feature>
<dbReference type="GO" id="GO:0005802">
    <property type="term" value="C:trans-Golgi network"/>
    <property type="evidence" value="ECO:0007669"/>
    <property type="project" value="TreeGrafter"/>
</dbReference>
<feature type="region of interest" description="Disordered" evidence="8">
    <location>
        <begin position="288"/>
        <end position="317"/>
    </location>
</feature>
<evidence type="ECO:0000256" key="8">
    <source>
        <dbReference type="SAM" id="MobiDB-lite"/>
    </source>
</evidence>
<feature type="region of interest" description="Disordered" evidence="8">
    <location>
        <begin position="637"/>
        <end position="656"/>
    </location>
</feature>
<dbReference type="GeneID" id="25265027"/>
<keyword evidence="4 7" id="KW-0418">Kinase</keyword>
<dbReference type="InParanoid" id="A0A066VPU3"/>
<dbReference type="Proteomes" id="UP000027361">
    <property type="component" value="Unassembled WGS sequence"/>
</dbReference>
<dbReference type="STRING" id="1037660.A0A066VPU3"/>
<sequence>MSETQDVPTTSTASQRLQQHCSHSHSHSQLYEIDAKLKRWRSAVATKFKHLSASKARETHPQALLSVFGTPGHVHHAVWIDPAHYGSAVKGPAAPPQSRREEEIKEMRQKKMDEEQLEFEREIAAAKEAISHGIQPKMISKGTSGSYFVRARIVDTSTNNNVTEQAPGIETVAVFKPKDEEPYGNLNPKRKFLRKYLWWAMGRPCLIPNFSYLSEVGASYLNDRMGIDMVPPTTLVELSSPAFSYDYETRRLFRADAHAHPLPTKIGSYQRFLHGFVNMSDFLRQHPWPPDAGGRPQSVQERDFKEEAKAHKKARRRSKARLRRCAAGCLDTLLCKRDLDYSEVQGRQQSGGEDTNGDVYPSHRLSMVNGIHHQSSDIGAEFHWTTELMESFRLELEKLVVLDYLMRNTDRGLDNAMVSVWSTKPDLASGAPAPGSGGSGSQDSIVRRMKIGAIDSSLSFPHSHPSGMREYPFGWLWLPSSLIGQPFSAGIRAQLLPVLNDPLWWRETVAGLRIIFEKDRFFDEAIFERQMALLKGQGWNIVQSLRNPEEGPLELCARLKKVVKTDRRDLPLSELFDPANADGVSIVLLDSSIQFPFVGPSDEIIQATGKHAVGAGPATPLPASASIVRAATAPDGPLPSTAATARSIPQPLPGLRDPMAKILREAGSRRRAMSPHSKGSNAGVGSGHAEALGGIAPRVVDEGEGVQEQLGIEVVAELENAARKAGFPKYMRQARSRISRDAANSSTGAISIESVLAQAVAEERGDQEGETDVPGSPELEEQAMNLSVASLPSTMGLVAPPLSRRAQTARARGSTVGTAATPRWGPFIGSGVAGATSGEQAEPKVLTLVERLLTDRSRALLKWY</sequence>
<dbReference type="PANTHER" id="PTHR12865:SF1">
    <property type="entry name" value="PHOSPHATIDYLINOSITOL 4-KINASE TYPE 2"/>
    <property type="match status" value="1"/>
</dbReference>
<dbReference type="GO" id="GO:0046854">
    <property type="term" value="P:phosphatidylinositol phosphate biosynthetic process"/>
    <property type="evidence" value="ECO:0007669"/>
    <property type="project" value="UniProtKB-UniRule"/>
</dbReference>
<gene>
    <name evidence="10" type="ORF">K437DRAFT_258600</name>
</gene>
<dbReference type="GO" id="GO:0005768">
    <property type="term" value="C:endosome"/>
    <property type="evidence" value="ECO:0007669"/>
    <property type="project" value="UniProtKB-UniRule"/>
</dbReference>
<comment type="catalytic activity">
    <reaction evidence="7">
        <text>a 1,2-diacyl-sn-glycero-3-phospho-(1D-myo-inositol) + ATP = a 1,2-diacyl-sn-glycero-3-phospho-(1D-myo-inositol 4-phosphate) + ADP + H(+)</text>
        <dbReference type="Rhea" id="RHEA:19877"/>
        <dbReference type="ChEBI" id="CHEBI:15378"/>
        <dbReference type="ChEBI" id="CHEBI:30616"/>
        <dbReference type="ChEBI" id="CHEBI:57880"/>
        <dbReference type="ChEBI" id="CHEBI:58178"/>
        <dbReference type="ChEBI" id="CHEBI:456216"/>
        <dbReference type="EC" id="2.7.1.67"/>
    </reaction>
</comment>
<dbReference type="EMBL" id="JMSN01000089">
    <property type="protein sequence ID" value="KDN40610.1"/>
    <property type="molecule type" value="Genomic_DNA"/>
</dbReference>
<dbReference type="AlphaFoldDB" id="A0A066VPU3"/>
<keyword evidence="3 7" id="KW-0547">Nucleotide-binding</keyword>
<dbReference type="FunCoup" id="A0A066VPU3">
    <property type="interactions" value="141"/>
</dbReference>
<dbReference type="HOGENOM" id="CLU_331553_0_0_1"/>
<accession>A0A066VPU3</accession>
<comment type="similarity">
    <text evidence="7">Belongs to the PI3/PI4-kinase family.</text>
</comment>
<dbReference type="RefSeq" id="XP_013241453.1">
    <property type="nucleotide sequence ID" value="XM_013385999.1"/>
</dbReference>
<dbReference type="InterPro" id="IPR039756">
    <property type="entry name" value="Lsb6/PI4K2"/>
</dbReference>
<keyword evidence="6" id="KW-0472">Membrane</keyword>
<dbReference type="PANTHER" id="PTHR12865">
    <property type="entry name" value="PHOSPHATIDYLINOSITOL 4-KINASE TYPE-II"/>
    <property type="match status" value="1"/>
</dbReference>
<organism evidence="10 11">
    <name type="scientific">Tilletiaria anomala (strain ATCC 24038 / CBS 436.72 / UBC 951)</name>
    <dbReference type="NCBI Taxonomy" id="1037660"/>
    <lineage>
        <taxon>Eukaryota</taxon>
        <taxon>Fungi</taxon>
        <taxon>Dikarya</taxon>
        <taxon>Basidiomycota</taxon>
        <taxon>Ustilaginomycotina</taxon>
        <taxon>Exobasidiomycetes</taxon>
        <taxon>Georgefischeriales</taxon>
        <taxon>Tilletiariaceae</taxon>
        <taxon>Tilletiaria</taxon>
    </lineage>
</organism>
<comment type="caution">
    <text evidence="10">The sequence shown here is derived from an EMBL/GenBank/DDBJ whole genome shotgun (WGS) entry which is preliminary data.</text>
</comment>
<keyword evidence="2 7" id="KW-0808">Transferase</keyword>
<evidence type="ECO:0000256" key="6">
    <source>
        <dbReference type="ARBA" id="ARBA00023136"/>
    </source>
</evidence>
<dbReference type="GO" id="GO:0000329">
    <property type="term" value="C:fungal-type vacuole membrane"/>
    <property type="evidence" value="ECO:0007669"/>
    <property type="project" value="TreeGrafter"/>
</dbReference>
<evidence type="ECO:0000313" key="11">
    <source>
        <dbReference type="Proteomes" id="UP000027361"/>
    </source>
</evidence>
<feature type="compositionally biased region" description="Basic and acidic residues" evidence="8">
    <location>
        <begin position="300"/>
        <end position="309"/>
    </location>
</feature>
<reference evidence="10 11" key="1">
    <citation type="submission" date="2014-05" db="EMBL/GenBank/DDBJ databases">
        <title>Draft genome sequence of a rare smut relative, Tilletiaria anomala UBC 951.</title>
        <authorList>
            <consortium name="DOE Joint Genome Institute"/>
            <person name="Toome M."/>
            <person name="Kuo A."/>
            <person name="Henrissat B."/>
            <person name="Lipzen A."/>
            <person name="Tritt A."/>
            <person name="Yoshinaga Y."/>
            <person name="Zane M."/>
            <person name="Barry K."/>
            <person name="Grigoriev I.V."/>
            <person name="Spatafora J.W."/>
            <person name="Aimea M.C."/>
        </authorList>
    </citation>
    <scope>NUCLEOTIDE SEQUENCE [LARGE SCALE GENOMIC DNA]</scope>
    <source>
        <strain evidence="10 11">UBC 951</strain>
    </source>
</reference>
<keyword evidence="5 7" id="KW-0067">ATP-binding</keyword>
<feature type="region of interest" description="Disordered" evidence="8">
    <location>
        <begin position="668"/>
        <end position="689"/>
    </location>
</feature>
<keyword evidence="11" id="KW-1185">Reference proteome</keyword>
<feature type="domain" description="PI3K/PI4K catalytic" evidence="9">
    <location>
        <begin position="133"/>
        <end position="564"/>
    </location>
</feature>
<comment type="cofactor">
    <cofactor evidence="7">
        <name>Mg(2+)</name>
        <dbReference type="ChEBI" id="CHEBI:18420"/>
    </cofactor>
    <cofactor evidence="7">
        <name>Mn(2+)</name>
        <dbReference type="ChEBI" id="CHEBI:29035"/>
    </cofactor>
</comment>
<dbReference type="GO" id="GO:0005524">
    <property type="term" value="F:ATP binding"/>
    <property type="evidence" value="ECO:0007669"/>
    <property type="project" value="UniProtKB-UniRule"/>
</dbReference>
<dbReference type="PROSITE" id="PS50290">
    <property type="entry name" value="PI3_4_KINASE_3"/>
    <property type="match status" value="1"/>
</dbReference>
<keyword evidence="1 7" id="KW-1003">Cell membrane</keyword>
<comment type="subcellular location">
    <subcellularLocation>
        <location evidence="7">Cell membrane</location>
        <topology evidence="7">Peripheral membrane protein</topology>
    </subcellularLocation>
    <subcellularLocation>
        <location evidence="7">Vacuole membrane</location>
        <topology evidence="7">Peripheral membrane protein</topology>
    </subcellularLocation>
</comment>
<evidence type="ECO:0000259" key="9">
    <source>
        <dbReference type="PROSITE" id="PS50290"/>
    </source>
</evidence>
<dbReference type="OrthoDB" id="3349449at2759"/>